<dbReference type="AlphaFoldDB" id="A0A6A4WP61"/>
<sequence>MKARRSSGLRYRPYARSTSIHHSDPEVICDDDELDDTIVVVYDRRRHQAAPAAPARGPAAGRKDGGAGAAAAASSGTPASAAPPPAGGTATKSQLEFSPWRVSRIPLPADPNTPDHSKTLCASPADAATSGHKAAAELTVDELFSPFSGSPVVRNTDTGTVKKWKRNRRKSRRGKGPITSTPAPGAPGGARGGTGSAPATPALRPPDVSEVRDVTPFVITLDEDPTVLEVTEVRRVVRQTTPSEKRTVRTDLSADVMLLDTSSERTPARRLKAANLSKMRPGRVGTRSPGGRVTKKSPAQPARKSPAQPVRKSPAKKSPAAKGKTAAGTAAPAADLESSLEEGELSRTRHSSNDITVVQVKPLRRTSSTQRRLQAVKKMAVRTLSRSQVKTPSRPGKSGRSQRSKRSDRPRDHRSQRNLKGPNERGPTRWMVDRRGSRFAAPLGATSDQPIKFAPDFSESFARMVSERPKRPVIIDGPNVAYAHGRNKVCSFRGIKIVLDYFKNLGHRCTVFIPSTFINRARTQENEKLLEDLYQTGELAYTPSRYIRGRLVTSYDDRYVVMYATRVGGVIISRDLYRDVAQERPDWGDTIDNRLLIPTFVGDQLLLPPDPLGRDGPGLLEFLRFPPGSCQLLGDQPAPWAQP</sequence>
<dbReference type="Proteomes" id="UP000440578">
    <property type="component" value="Unassembled WGS sequence"/>
</dbReference>
<evidence type="ECO:0000313" key="3">
    <source>
        <dbReference type="EMBL" id="KAF0303928.1"/>
    </source>
</evidence>
<name>A0A6A4WP61_AMPAM</name>
<feature type="region of interest" description="Disordered" evidence="1">
    <location>
        <begin position="45"/>
        <end position="95"/>
    </location>
</feature>
<dbReference type="GO" id="GO:0004521">
    <property type="term" value="F:RNA endonuclease activity"/>
    <property type="evidence" value="ECO:0007669"/>
    <property type="project" value="TreeGrafter"/>
</dbReference>
<evidence type="ECO:0000256" key="1">
    <source>
        <dbReference type="SAM" id="MobiDB-lite"/>
    </source>
</evidence>
<dbReference type="CDD" id="cd18719">
    <property type="entry name" value="PIN_Zc3h12a-N4BP1-like"/>
    <property type="match status" value="1"/>
</dbReference>
<gene>
    <name evidence="3" type="primary">Zc3h12c</name>
    <name evidence="3" type="ORF">FJT64_024117</name>
</gene>
<feature type="domain" description="RNase NYN" evidence="2">
    <location>
        <begin position="470"/>
        <end position="619"/>
    </location>
</feature>
<feature type="region of interest" description="Disordered" evidence="1">
    <location>
        <begin position="149"/>
        <end position="209"/>
    </location>
</feature>
<feature type="compositionally biased region" description="Low complexity" evidence="1">
    <location>
        <begin position="316"/>
        <end position="337"/>
    </location>
</feature>
<dbReference type="PANTHER" id="PTHR12876">
    <property type="entry name" value="N4BP1-RELATED"/>
    <property type="match status" value="1"/>
</dbReference>
<proteinExistence type="predicted"/>
<accession>A0A6A4WP61</accession>
<dbReference type="InterPro" id="IPR051101">
    <property type="entry name" value="ZC3H12/N4BP1_RNase_Reg"/>
</dbReference>
<dbReference type="GO" id="GO:0005634">
    <property type="term" value="C:nucleus"/>
    <property type="evidence" value="ECO:0007669"/>
    <property type="project" value="TreeGrafter"/>
</dbReference>
<dbReference type="GO" id="GO:0036464">
    <property type="term" value="C:cytoplasmic ribonucleoprotein granule"/>
    <property type="evidence" value="ECO:0007669"/>
    <property type="project" value="TreeGrafter"/>
</dbReference>
<feature type="region of interest" description="Disordered" evidence="1">
    <location>
        <begin position="1"/>
        <end position="28"/>
    </location>
</feature>
<evidence type="ECO:0000313" key="4">
    <source>
        <dbReference type="Proteomes" id="UP000440578"/>
    </source>
</evidence>
<dbReference type="Pfam" id="PF11977">
    <property type="entry name" value="RNase_Zc3h12a"/>
    <property type="match status" value="1"/>
</dbReference>
<protein>
    <submittedName>
        <fullName evidence="3">Putative ribonuclease ZC3H12C</fullName>
    </submittedName>
</protein>
<organism evidence="3 4">
    <name type="scientific">Amphibalanus amphitrite</name>
    <name type="common">Striped barnacle</name>
    <name type="synonym">Balanus amphitrite</name>
    <dbReference type="NCBI Taxonomy" id="1232801"/>
    <lineage>
        <taxon>Eukaryota</taxon>
        <taxon>Metazoa</taxon>
        <taxon>Ecdysozoa</taxon>
        <taxon>Arthropoda</taxon>
        <taxon>Crustacea</taxon>
        <taxon>Multicrustacea</taxon>
        <taxon>Cirripedia</taxon>
        <taxon>Thoracica</taxon>
        <taxon>Thoracicalcarea</taxon>
        <taxon>Balanomorpha</taxon>
        <taxon>Balanoidea</taxon>
        <taxon>Balanidae</taxon>
        <taxon>Amphibalaninae</taxon>
        <taxon>Amphibalanus</taxon>
    </lineage>
</organism>
<feature type="region of interest" description="Disordered" evidence="1">
    <location>
        <begin position="259"/>
        <end position="431"/>
    </location>
</feature>
<keyword evidence="4" id="KW-1185">Reference proteome</keyword>
<comment type="caution">
    <text evidence="3">The sequence shown here is derived from an EMBL/GenBank/DDBJ whole genome shotgun (WGS) entry which is preliminary data.</text>
</comment>
<feature type="compositionally biased region" description="Basic and acidic residues" evidence="1">
    <location>
        <begin position="405"/>
        <end position="415"/>
    </location>
</feature>
<reference evidence="3 4" key="1">
    <citation type="submission" date="2019-07" db="EMBL/GenBank/DDBJ databases">
        <title>Draft genome assembly of a fouling barnacle, Amphibalanus amphitrite (Darwin, 1854): The first reference genome for Thecostraca.</title>
        <authorList>
            <person name="Kim W."/>
        </authorList>
    </citation>
    <scope>NUCLEOTIDE SEQUENCE [LARGE SCALE GENOMIC DNA]</scope>
    <source>
        <strain evidence="3">SNU_AA5</strain>
        <tissue evidence="3">Soma without cirri and trophi</tissue>
    </source>
</reference>
<evidence type="ECO:0000259" key="2">
    <source>
        <dbReference type="Pfam" id="PF11977"/>
    </source>
</evidence>
<feature type="compositionally biased region" description="Low complexity" evidence="1">
    <location>
        <begin position="69"/>
        <end position="80"/>
    </location>
</feature>
<dbReference type="OrthoDB" id="392925at2759"/>
<dbReference type="FunFam" id="3.40.50.11980:FF:000001">
    <property type="entry name" value="ZC3H12A isoform 1"/>
    <property type="match status" value="1"/>
</dbReference>
<dbReference type="Gene3D" id="3.40.50.11980">
    <property type="match status" value="1"/>
</dbReference>
<dbReference type="PANTHER" id="PTHR12876:SF35">
    <property type="entry name" value="LD08718P-RELATED"/>
    <property type="match status" value="1"/>
</dbReference>
<dbReference type="GO" id="GO:0003729">
    <property type="term" value="F:mRNA binding"/>
    <property type="evidence" value="ECO:0007669"/>
    <property type="project" value="TreeGrafter"/>
</dbReference>
<feature type="compositionally biased region" description="Basic residues" evidence="1">
    <location>
        <begin position="162"/>
        <end position="175"/>
    </location>
</feature>
<feature type="compositionally biased region" description="Basic and acidic residues" evidence="1">
    <location>
        <begin position="422"/>
        <end position="431"/>
    </location>
</feature>
<dbReference type="EMBL" id="VIIS01000904">
    <property type="protein sequence ID" value="KAF0303928.1"/>
    <property type="molecule type" value="Genomic_DNA"/>
</dbReference>
<feature type="compositionally biased region" description="Gly residues" evidence="1">
    <location>
        <begin position="186"/>
        <end position="195"/>
    </location>
</feature>
<feature type="compositionally biased region" description="Low complexity" evidence="1">
    <location>
        <begin position="49"/>
        <end position="60"/>
    </location>
</feature>
<dbReference type="InterPro" id="IPR021869">
    <property type="entry name" value="RNase_Zc3h12_NYN"/>
</dbReference>